<evidence type="ECO:0000313" key="10">
    <source>
        <dbReference type="Proteomes" id="UP001595818"/>
    </source>
</evidence>
<dbReference type="InterPro" id="IPR003838">
    <property type="entry name" value="ABC3_permease_C"/>
</dbReference>
<dbReference type="RefSeq" id="WP_377061495.1">
    <property type="nucleotide sequence ID" value="NZ_JBHSJJ010000002.1"/>
</dbReference>
<proteinExistence type="predicted"/>
<keyword evidence="3 6" id="KW-0812">Transmembrane</keyword>
<evidence type="ECO:0000256" key="2">
    <source>
        <dbReference type="ARBA" id="ARBA00022475"/>
    </source>
</evidence>
<keyword evidence="2" id="KW-1003">Cell membrane</keyword>
<dbReference type="Pfam" id="PF12704">
    <property type="entry name" value="MacB_PCD"/>
    <property type="match status" value="2"/>
</dbReference>
<feature type="transmembrane region" description="Helical" evidence="6">
    <location>
        <begin position="432"/>
        <end position="455"/>
    </location>
</feature>
<feature type="domain" description="ABC3 transporter permease C-terminal" evidence="7">
    <location>
        <begin position="296"/>
        <end position="411"/>
    </location>
</feature>
<keyword evidence="4 6" id="KW-1133">Transmembrane helix</keyword>
<dbReference type="Pfam" id="PF02687">
    <property type="entry name" value="FtsX"/>
    <property type="match status" value="2"/>
</dbReference>
<keyword evidence="10" id="KW-1185">Reference proteome</keyword>
<keyword evidence="5 6" id="KW-0472">Membrane</keyword>
<accession>A0ABV9SWE3</accession>
<feature type="transmembrane region" description="Helical" evidence="6">
    <location>
        <begin position="768"/>
        <end position="788"/>
    </location>
</feature>
<evidence type="ECO:0000313" key="9">
    <source>
        <dbReference type="EMBL" id="MFC4870703.1"/>
    </source>
</evidence>
<evidence type="ECO:0000259" key="8">
    <source>
        <dbReference type="Pfam" id="PF12704"/>
    </source>
</evidence>
<gene>
    <name evidence="9" type="ORF">ACFPFU_03325</name>
</gene>
<feature type="transmembrane region" description="Helical" evidence="6">
    <location>
        <begin position="21"/>
        <end position="43"/>
    </location>
</feature>
<dbReference type="PANTHER" id="PTHR30572">
    <property type="entry name" value="MEMBRANE COMPONENT OF TRANSPORTER-RELATED"/>
    <property type="match status" value="1"/>
</dbReference>
<sequence>MIRNYLLIAYRNVKRYKLRTFVHVLGLSLGIAVCLLVFSLVYFENSFDKFHPDKEKIYQVNTLTSYMDQSWPNNGVPVPLASVIQDEVPEIATKTQFYTLWEVKVQDPEKDRIYQGGDVILADNGFFEIFPRNWLAGDPKQALSGLNQTVLTASSAEKYFSGLSPTEVIGKELTYYFFDTVYTQVTGVVADFSENTDIMFTDFISLQHMSTDSKKKFYQTDNWNSVNSSSQLFVKLYHEAQKKAAEKKLLAIVEKHVPSEDENRNMEFSLLPLKELHFQSNFDRPSASKTVLKGLIIIGVFILVLASINFINLETAQSIVRSKEVGIRKTLGSSRPQLIFQFLAETALIVGLSLLLGIFICEMLGRYFQEFLPKTFDINYLSSSTIGFMVVAGIALTLISGFFPSLILSAFQPQQALKKAFKNPKGFSIGHFIQKNLTVFQFALSIGFIIAVLVVSSQIKYLTEKDLGFDKEHIVYVRLPFSAPQHQAESFKNTIDQQNSVKYSSLGNDMIASMALWTSIVTVEKEDEKTEYEVQVKTIDKDYLDVYHALPLAGNNLREVEHEILINQNFVTDLGFEIPEEAVGKFVNWNDADYIIVGVVPNFHSRHLREKILPMVMVYKPDNAKTLNIRLQEGTDLLETKATLDTLLHSFFPSDELEFQFFDETIANFYKSEYQFRKVLTMATLMALVISLLGLFALTSFTIAQKTKEISIRKILGATVSQILLGISKEYVVLLILSFFLGAVPAWYLLGSWLEDFQFRINMPMEMYALAGLGTLMTSLFIVALHGYKVAQKNPAEVLQSE</sequence>
<feature type="transmembrane region" description="Helical" evidence="6">
    <location>
        <begin position="385"/>
        <end position="411"/>
    </location>
</feature>
<feature type="transmembrane region" description="Helical" evidence="6">
    <location>
        <begin position="291"/>
        <end position="313"/>
    </location>
</feature>
<feature type="domain" description="ABC3 transporter permease C-terminal" evidence="7">
    <location>
        <begin position="683"/>
        <end position="795"/>
    </location>
</feature>
<dbReference type="Proteomes" id="UP001595818">
    <property type="component" value="Unassembled WGS sequence"/>
</dbReference>
<evidence type="ECO:0000259" key="7">
    <source>
        <dbReference type="Pfam" id="PF02687"/>
    </source>
</evidence>
<organism evidence="9 10">
    <name type="scientific">Negadavirga shengliensis</name>
    <dbReference type="NCBI Taxonomy" id="1389218"/>
    <lineage>
        <taxon>Bacteria</taxon>
        <taxon>Pseudomonadati</taxon>
        <taxon>Bacteroidota</taxon>
        <taxon>Cytophagia</taxon>
        <taxon>Cytophagales</taxon>
        <taxon>Cyclobacteriaceae</taxon>
        <taxon>Negadavirga</taxon>
    </lineage>
</organism>
<feature type="domain" description="MacB-like periplasmic core" evidence="8">
    <location>
        <begin position="20"/>
        <end position="250"/>
    </location>
</feature>
<evidence type="ECO:0000256" key="3">
    <source>
        <dbReference type="ARBA" id="ARBA00022692"/>
    </source>
</evidence>
<evidence type="ECO:0000256" key="5">
    <source>
        <dbReference type="ARBA" id="ARBA00023136"/>
    </source>
</evidence>
<comment type="caution">
    <text evidence="9">The sequence shown here is derived from an EMBL/GenBank/DDBJ whole genome shotgun (WGS) entry which is preliminary data.</text>
</comment>
<protein>
    <submittedName>
        <fullName evidence="9">ABC transporter permease</fullName>
    </submittedName>
</protein>
<feature type="domain" description="MacB-like periplasmic core" evidence="8">
    <location>
        <begin position="437"/>
        <end position="644"/>
    </location>
</feature>
<dbReference type="InterPro" id="IPR050250">
    <property type="entry name" value="Macrolide_Exporter_MacB"/>
</dbReference>
<dbReference type="InterPro" id="IPR025857">
    <property type="entry name" value="MacB_PCD"/>
</dbReference>
<evidence type="ECO:0000256" key="4">
    <source>
        <dbReference type="ARBA" id="ARBA00022989"/>
    </source>
</evidence>
<name>A0ABV9SWE3_9BACT</name>
<comment type="subcellular location">
    <subcellularLocation>
        <location evidence="1">Cell membrane</location>
        <topology evidence="1">Multi-pass membrane protein</topology>
    </subcellularLocation>
</comment>
<evidence type="ECO:0000256" key="6">
    <source>
        <dbReference type="SAM" id="Phobius"/>
    </source>
</evidence>
<reference evidence="10" key="1">
    <citation type="journal article" date="2019" name="Int. J. Syst. Evol. Microbiol.">
        <title>The Global Catalogue of Microorganisms (GCM) 10K type strain sequencing project: providing services to taxonomists for standard genome sequencing and annotation.</title>
        <authorList>
            <consortium name="The Broad Institute Genomics Platform"/>
            <consortium name="The Broad Institute Genome Sequencing Center for Infectious Disease"/>
            <person name="Wu L."/>
            <person name="Ma J."/>
        </authorList>
    </citation>
    <scope>NUCLEOTIDE SEQUENCE [LARGE SCALE GENOMIC DNA]</scope>
    <source>
        <strain evidence="10">CGMCC 4.7466</strain>
    </source>
</reference>
<dbReference type="EMBL" id="JBHSJJ010000002">
    <property type="protein sequence ID" value="MFC4870703.1"/>
    <property type="molecule type" value="Genomic_DNA"/>
</dbReference>
<feature type="transmembrane region" description="Helical" evidence="6">
    <location>
        <begin position="679"/>
        <end position="704"/>
    </location>
</feature>
<dbReference type="PANTHER" id="PTHR30572:SF18">
    <property type="entry name" value="ABC-TYPE MACROLIDE FAMILY EXPORT SYSTEM PERMEASE COMPONENT 2"/>
    <property type="match status" value="1"/>
</dbReference>
<feature type="transmembrane region" description="Helical" evidence="6">
    <location>
        <begin position="338"/>
        <end position="365"/>
    </location>
</feature>
<evidence type="ECO:0000256" key="1">
    <source>
        <dbReference type="ARBA" id="ARBA00004651"/>
    </source>
</evidence>
<feature type="transmembrane region" description="Helical" evidence="6">
    <location>
        <begin position="731"/>
        <end position="748"/>
    </location>
</feature>